<dbReference type="PANTHER" id="PTHR47598:SF1">
    <property type="entry name" value="PEPTIDYL-PROLYL CIS-TRANS ISOMERASE FKBP17-2, CHLOROPLASTIC"/>
    <property type="match status" value="1"/>
</dbReference>
<dbReference type="EC" id="5.2.1.8" evidence="1"/>
<dbReference type="AlphaFoldDB" id="A0A383WMY0"/>
<evidence type="ECO:0000259" key="2">
    <source>
        <dbReference type="PROSITE" id="PS50059"/>
    </source>
</evidence>
<organism evidence="3 4">
    <name type="scientific">Tetradesmus obliquus</name>
    <name type="common">Green alga</name>
    <name type="synonym">Acutodesmus obliquus</name>
    <dbReference type="NCBI Taxonomy" id="3088"/>
    <lineage>
        <taxon>Eukaryota</taxon>
        <taxon>Viridiplantae</taxon>
        <taxon>Chlorophyta</taxon>
        <taxon>core chlorophytes</taxon>
        <taxon>Chlorophyceae</taxon>
        <taxon>CS clade</taxon>
        <taxon>Sphaeropleales</taxon>
        <taxon>Scenedesmaceae</taxon>
        <taxon>Tetradesmus</taxon>
    </lineage>
</organism>
<accession>A0A383WMY0</accession>
<dbReference type="InterPro" id="IPR046357">
    <property type="entry name" value="PPIase_dom_sf"/>
</dbReference>
<dbReference type="STRING" id="3088.A0A383WMY0"/>
<dbReference type="Pfam" id="PF00254">
    <property type="entry name" value="FKBP_C"/>
    <property type="match status" value="1"/>
</dbReference>
<keyword evidence="4" id="KW-1185">Reference proteome</keyword>
<dbReference type="SUPFAM" id="SSF54534">
    <property type="entry name" value="FKBP-like"/>
    <property type="match status" value="1"/>
</dbReference>
<name>A0A383WMY0_TETOB</name>
<dbReference type="Gene3D" id="3.10.50.40">
    <property type="match status" value="1"/>
</dbReference>
<dbReference type="Proteomes" id="UP000256970">
    <property type="component" value="Unassembled WGS sequence"/>
</dbReference>
<reference evidence="3 4" key="1">
    <citation type="submission" date="2016-10" db="EMBL/GenBank/DDBJ databases">
        <authorList>
            <person name="Cai Z."/>
        </authorList>
    </citation>
    <scope>NUCLEOTIDE SEQUENCE [LARGE SCALE GENOMIC DNA]</scope>
</reference>
<dbReference type="InterPro" id="IPR053111">
    <property type="entry name" value="Chloro_FKBP-type_PPIase"/>
</dbReference>
<evidence type="ECO:0000313" key="3">
    <source>
        <dbReference type="EMBL" id="SZX78633.1"/>
    </source>
</evidence>
<dbReference type="EMBL" id="FNXT01001326">
    <property type="protein sequence ID" value="SZX78633.1"/>
    <property type="molecule type" value="Genomic_DNA"/>
</dbReference>
<gene>
    <name evidence="3" type="ORF">BQ4739_LOCUS18954</name>
</gene>
<evidence type="ECO:0000256" key="1">
    <source>
        <dbReference type="PROSITE-ProRule" id="PRU00277"/>
    </source>
</evidence>
<sequence>MSVLLSHKRVVISTRKTCSCSSTVATKPSTRASRTLASKFQCSSEDAGLIDRRQLLVGIGASLLLQQAASPGTVQAAEGIQILDDKEGFGQHAVQQGDLVLVHYTGVVEETGEVFDSTRGGLKYRDGGRGVFRPLAFRLSGFPQPGVCEGLQQALLGMKIGGQRSVLMPPQLGFGSTAVLAPYAGVPANSMLRYDVELVRVSAKGPDAMMKGISQCSAGGASASAENCAAVEPAEFF</sequence>
<dbReference type="PROSITE" id="PS50059">
    <property type="entry name" value="FKBP_PPIASE"/>
    <property type="match status" value="1"/>
</dbReference>
<dbReference type="InterPro" id="IPR001179">
    <property type="entry name" value="PPIase_FKBP_dom"/>
</dbReference>
<feature type="domain" description="PPIase FKBP-type" evidence="2">
    <location>
        <begin position="97"/>
        <end position="202"/>
    </location>
</feature>
<keyword evidence="1" id="KW-0413">Isomerase</keyword>
<dbReference type="PANTHER" id="PTHR47598">
    <property type="entry name" value="PEPTIDYL-PROLYL CIS-TRANS ISOMERASE FKBP17-2, CHLOROPLASTIC"/>
    <property type="match status" value="1"/>
</dbReference>
<dbReference type="GO" id="GO:0003755">
    <property type="term" value="F:peptidyl-prolyl cis-trans isomerase activity"/>
    <property type="evidence" value="ECO:0007669"/>
    <property type="project" value="UniProtKB-KW"/>
</dbReference>
<evidence type="ECO:0000313" key="4">
    <source>
        <dbReference type="Proteomes" id="UP000256970"/>
    </source>
</evidence>
<comment type="catalytic activity">
    <reaction evidence="1">
        <text>[protein]-peptidylproline (omega=180) = [protein]-peptidylproline (omega=0)</text>
        <dbReference type="Rhea" id="RHEA:16237"/>
        <dbReference type="Rhea" id="RHEA-COMP:10747"/>
        <dbReference type="Rhea" id="RHEA-COMP:10748"/>
        <dbReference type="ChEBI" id="CHEBI:83833"/>
        <dbReference type="ChEBI" id="CHEBI:83834"/>
        <dbReference type="EC" id="5.2.1.8"/>
    </reaction>
</comment>
<protein>
    <recommendedName>
        <fullName evidence="1">peptidylprolyl isomerase</fullName>
        <ecNumber evidence="1">5.2.1.8</ecNumber>
    </recommendedName>
</protein>
<keyword evidence="1" id="KW-0697">Rotamase</keyword>
<dbReference type="GO" id="GO:0009507">
    <property type="term" value="C:chloroplast"/>
    <property type="evidence" value="ECO:0007669"/>
    <property type="project" value="TreeGrafter"/>
</dbReference>
<proteinExistence type="predicted"/>